<proteinExistence type="predicted"/>
<feature type="domain" description="Molybdopterin-guanine dinucleotide biosynthesis protein B (MobB)" evidence="1">
    <location>
        <begin position="23"/>
        <end position="163"/>
    </location>
</feature>
<name>A0A1J5SKC9_9ZZZZ</name>
<reference evidence="2" key="1">
    <citation type="submission" date="2016-10" db="EMBL/GenBank/DDBJ databases">
        <title>Sequence of Gallionella enrichment culture.</title>
        <authorList>
            <person name="Poehlein A."/>
            <person name="Muehling M."/>
            <person name="Daniel R."/>
        </authorList>
    </citation>
    <scope>NUCLEOTIDE SEQUENCE</scope>
</reference>
<dbReference type="Pfam" id="PF03205">
    <property type="entry name" value="MobB"/>
    <property type="match status" value="1"/>
</dbReference>
<dbReference type="InterPro" id="IPR004435">
    <property type="entry name" value="MobB_dom"/>
</dbReference>
<sequence length="191" mass="21351">MTTAINHTPINSDQGNRMDKPILSFCASGSGIGKTTLLTKLIPILTERGLRISVIKHAHHSFDIDYPGKDSYRLREAGAVQMLLGSRKRWALMTELSRIADRDKEEDISLSELLAQLDQRLIDLILVEGFRYEGIPKIEIYRPSVNPLLLADNDDTIIAVASDGETDTKLPVLNLNNAEEIAEFILKLVNR</sequence>
<protein>
    <submittedName>
        <fullName evidence="2">Molybdopterin-guanine dinucleotide biosynthesis adapter protein</fullName>
    </submittedName>
</protein>
<dbReference type="InterPro" id="IPR052539">
    <property type="entry name" value="MGD_biosynthesis_adapter"/>
</dbReference>
<dbReference type="NCBIfam" id="TIGR00176">
    <property type="entry name" value="mobB"/>
    <property type="match status" value="1"/>
</dbReference>
<dbReference type="GO" id="GO:0005525">
    <property type="term" value="F:GTP binding"/>
    <property type="evidence" value="ECO:0007669"/>
    <property type="project" value="InterPro"/>
</dbReference>
<organism evidence="2">
    <name type="scientific">mine drainage metagenome</name>
    <dbReference type="NCBI Taxonomy" id="410659"/>
    <lineage>
        <taxon>unclassified sequences</taxon>
        <taxon>metagenomes</taxon>
        <taxon>ecological metagenomes</taxon>
    </lineage>
</organism>
<dbReference type="SUPFAM" id="SSF52540">
    <property type="entry name" value="P-loop containing nucleoside triphosphate hydrolases"/>
    <property type="match status" value="1"/>
</dbReference>
<dbReference type="InterPro" id="IPR027417">
    <property type="entry name" value="P-loop_NTPase"/>
</dbReference>
<dbReference type="PANTHER" id="PTHR40072:SF1">
    <property type="entry name" value="MOLYBDOPTERIN-GUANINE DINUCLEOTIDE BIOSYNTHESIS ADAPTER PROTEIN"/>
    <property type="match status" value="1"/>
</dbReference>
<dbReference type="PANTHER" id="PTHR40072">
    <property type="entry name" value="MOLYBDOPTERIN-GUANINE DINUCLEOTIDE BIOSYNTHESIS ADAPTER PROTEIN-RELATED"/>
    <property type="match status" value="1"/>
</dbReference>
<accession>A0A1J5SKC9</accession>
<gene>
    <name evidence="2" type="primary">mobB_4</name>
    <name evidence="2" type="ORF">GALL_132350</name>
</gene>
<dbReference type="AlphaFoldDB" id="A0A1J5SKC9"/>
<dbReference type="CDD" id="cd03116">
    <property type="entry name" value="MobB"/>
    <property type="match status" value="1"/>
</dbReference>
<comment type="caution">
    <text evidence="2">The sequence shown here is derived from an EMBL/GenBank/DDBJ whole genome shotgun (WGS) entry which is preliminary data.</text>
</comment>
<evidence type="ECO:0000259" key="1">
    <source>
        <dbReference type="Pfam" id="PF03205"/>
    </source>
</evidence>
<evidence type="ECO:0000313" key="2">
    <source>
        <dbReference type="EMBL" id="OIR04565.1"/>
    </source>
</evidence>
<dbReference type="GO" id="GO:0006777">
    <property type="term" value="P:Mo-molybdopterin cofactor biosynthetic process"/>
    <property type="evidence" value="ECO:0007669"/>
    <property type="project" value="InterPro"/>
</dbReference>
<dbReference type="Gene3D" id="3.40.50.300">
    <property type="entry name" value="P-loop containing nucleotide triphosphate hydrolases"/>
    <property type="match status" value="1"/>
</dbReference>
<dbReference type="EMBL" id="MLJW01000056">
    <property type="protein sequence ID" value="OIR04565.1"/>
    <property type="molecule type" value="Genomic_DNA"/>
</dbReference>